<evidence type="ECO:0000256" key="1">
    <source>
        <dbReference type="ARBA" id="ARBA00004571"/>
    </source>
</evidence>
<dbReference type="EMBL" id="JAULRT010000035">
    <property type="protein sequence ID" value="MDO3381746.1"/>
    <property type="molecule type" value="Genomic_DNA"/>
</dbReference>
<evidence type="ECO:0000256" key="5">
    <source>
        <dbReference type="ARBA" id="ARBA00023077"/>
    </source>
</evidence>
<evidence type="ECO:0000256" key="7">
    <source>
        <dbReference type="ARBA" id="ARBA00023237"/>
    </source>
</evidence>
<dbReference type="NCBIfam" id="TIGR01782">
    <property type="entry name" value="TonB-Xanth-Caul"/>
    <property type="match status" value="1"/>
</dbReference>
<keyword evidence="3 8" id="KW-1134">Transmembrane beta strand</keyword>
<dbReference type="Gene3D" id="2.170.130.10">
    <property type="entry name" value="TonB-dependent receptor, plug domain"/>
    <property type="match status" value="1"/>
</dbReference>
<evidence type="ECO:0000313" key="14">
    <source>
        <dbReference type="Proteomes" id="UP001168380"/>
    </source>
</evidence>
<dbReference type="InterPro" id="IPR000531">
    <property type="entry name" value="Beta-barrel_TonB"/>
</dbReference>
<dbReference type="InterPro" id="IPR010104">
    <property type="entry name" value="TonB_rcpt_bac"/>
</dbReference>
<keyword evidence="5 9" id="KW-0798">TonB box</keyword>
<keyword evidence="2 8" id="KW-0813">Transport</keyword>
<evidence type="ECO:0000256" key="3">
    <source>
        <dbReference type="ARBA" id="ARBA00022452"/>
    </source>
</evidence>
<dbReference type="SUPFAM" id="SSF56935">
    <property type="entry name" value="Porins"/>
    <property type="match status" value="1"/>
</dbReference>
<evidence type="ECO:0000259" key="12">
    <source>
        <dbReference type="Pfam" id="PF07715"/>
    </source>
</evidence>
<reference evidence="13" key="1">
    <citation type="submission" date="2023-07" db="EMBL/GenBank/DDBJ databases">
        <title>Gilvimarinus algae sp. nov., isolated from the surface of Kelp.</title>
        <authorList>
            <person name="Sun Y.Y."/>
            <person name="Gong Y."/>
            <person name="Du Z.J."/>
        </authorList>
    </citation>
    <scope>NUCLEOTIDE SEQUENCE</scope>
    <source>
        <strain evidence="13">SDUM040014</strain>
    </source>
</reference>
<dbReference type="Gene3D" id="2.40.170.20">
    <property type="entry name" value="TonB-dependent receptor, beta-barrel domain"/>
    <property type="match status" value="1"/>
</dbReference>
<evidence type="ECO:0000259" key="11">
    <source>
        <dbReference type="Pfam" id="PF00593"/>
    </source>
</evidence>
<accession>A0ABT8TGD2</accession>
<organism evidence="13 14">
    <name type="scientific">Gilvimarinus algae</name>
    <dbReference type="NCBI Taxonomy" id="3058037"/>
    <lineage>
        <taxon>Bacteria</taxon>
        <taxon>Pseudomonadati</taxon>
        <taxon>Pseudomonadota</taxon>
        <taxon>Gammaproteobacteria</taxon>
        <taxon>Cellvibrionales</taxon>
        <taxon>Cellvibrionaceae</taxon>
        <taxon>Gilvimarinus</taxon>
    </lineage>
</organism>
<comment type="caution">
    <text evidence="13">The sequence shown here is derived from an EMBL/GenBank/DDBJ whole genome shotgun (WGS) entry which is preliminary data.</text>
</comment>
<dbReference type="InterPro" id="IPR036942">
    <property type="entry name" value="Beta-barrel_TonB_sf"/>
</dbReference>
<feature type="domain" description="TonB-dependent receptor plug" evidence="12">
    <location>
        <begin position="65"/>
        <end position="176"/>
    </location>
</feature>
<feature type="signal peptide" evidence="10">
    <location>
        <begin position="1"/>
        <end position="37"/>
    </location>
</feature>
<keyword evidence="6 8" id="KW-0472">Membrane</keyword>
<proteinExistence type="inferred from homology"/>
<gene>
    <name evidence="13" type="ORF">QWI16_06125</name>
</gene>
<keyword evidence="10" id="KW-0732">Signal</keyword>
<evidence type="ECO:0000313" key="13">
    <source>
        <dbReference type="EMBL" id="MDO3381746.1"/>
    </source>
</evidence>
<dbReference type="Pfam" id="PF00593">
    <property type="entry name" value="TonB_dep_Rec_b-barrel"/>
    <property type="match status" value="1"/>
</dbReference>
<name>A0ABT8TGD2_9GAMM</name>
<comment type="similarity">
    <text evidence="8 9">Belongs to the TonB-dependent receptor family.</text>
</comment>
<evidence type="ECO:0000256" key="6">
    <source>
        <dbReference type="ARBA" id="ARBA00023136"/>
    </source>
</evidence>
<evidence type="ECO:0000256" key="4">
    <source>
        <dbReference type="ARBA" id="ARBA00022692"/>
    </source>
</evidence>
<feature type="chain" id="PRO_5047059417" evidence="10">
    <location>
        <begin position="38"/>
        <end position="983"/>
    </location>
</feature>
<evidence type="ECO:0000256" key="2">
    <source>
        <dbReference type="ARBA" id="ARBA00022448"/>
    </source>
</evidence>
<comment type="subcellular location">
    <subcellularLocation>
        <location evidence="1 8">Cell outer membrane</location>
        <topology evidence="1 8">Multi-pass membrane protein</topology>
    </subcellularLocation>
</comment>
<dbReference type="RefSeq" id="WP_302711887.1">
    <property type="nucleotide sequence ID" value="NZ_JAULRT010000035.1"/>
</dbReference>
<keyword evidence="14" id="KW-1185">Reference proteome</keyword>
<protein>
    <submittedName>
        <fullName evidence="13">TonB-dependent receptor</fullName>
    </submittedName>
</protein>
<dbReference type="PANTHER" id="PTHR40980">
    <property type="entry name" value="PLUG DOMAIN-CONTAINING PROTEIN"/>
    <property type="match status" value="1"/>
</dbReference>
<dbReference type="Pfam" id="PF07715">
    <property type="entry name" value="Plug"/>
    <property type="match status" value="1"/>
</dbReference>
<evidence type="ECO:0000256" key="10">
    <source>
        <dbReference type="SAM" id="SignalP"/>
    </source>
</evidence>
<dbReference type="Proteomes" id="UP001168380">
    <property type="component" value="Unassembled WGS sequence"/>
</dbReference>
<dbReference type="InterPro" id="IPR037066">
    <property type="entry name" value="Plug_dom_sf"/>
</dbReference>
<dbReference type="InterPro" id="IPR012910">
    <property type="entry name" value="Plug_dom"/>
</dbReference>
<keyword evidence="4 8" id="KW-0812">Transmembrane</keyword>
<keyword evidence="7 8" id="KW-0998">Cell outer membrane</keyword>
<dbReference type="PANTHER" id="PTHR40980:SF3">
    <property type="entry name" value="TONB-DEPENDENT RECEPTOR-LIKE BETA-BARREL DOMAIN-CONTAINING PROTEIN"/>
    <property type="match status" value="1"/>
</dbReference>
<evidence type="ECO:0000256" key="8">
    <source>
        <dbReference type="PROSITE-ProRule" id="PRU01360"/>
    </source>
</evidence>
<keyword evidence="13" id="KW-0675">Receptor</keyword>
<sequence length="983" mass="108432">MTKSPETLSSARRLISSTYVSSLVLCAMGVVGMPALAQDDAGETSLEEIVVTGQRASIQSAQNIKRDAEAIVDSIVADDIGKLPDRSVTETLQRVPGVTIERFISIGDPEHFSAEGSGVAVRGMKHVRSELNGRDSFSASGGRSLSFEDVPSELMAGVDVYKNPSADMIEGGLGGTVDLRTRMPFDSDDRLISGSVSVNYGDFIKETDPSGSLLYSDRWDTSAGEFGLLLDVAYSEISTRTDGIFLRPFFARNDVTEDGSTAWIPRGADWRSMDFNRERLGSYAALQWRPDDTQEFFLTVFRSEYDMRWDEDAIFVSNSPWSIQLSDDTVFDENGVFVSGTLSNTAPPSWEPQVPGIPFGADIRVSERESVTTDYAAGWKWVPTDNWEISTEFQYTDSTTDTLDSTVATGINLESLTIDIGSEPPTITTDEEFLADPTNYYWAFAMPHVEDSEANQFAWRGDLEYKFYDSVVKSVKVGLRYTDREADNINTGYHWQGIYQTWMTTDWGGGLNVNELGMPYMADGSQMTLNTFDNFFRGDADLTGVVWAPNADIAAGYPGSYVDLYADAAAYADSLGHPYSATYGDYVLRDPNDEQWANIQEEQTYSAYGLLRFGFDEWAMPLDGNIGVRVVETDSVSSGFLVYPNVAPFGDGSMEPVRAENSYTNVLPSLNLRLSIREDLVARFAVSKAMARPEFSEMQAYQILNADVDADTGGVTLSSGSWNNPYLEPLEADQMDLSLEWYFNDAGGMAHINLFYKDIDGIIRNQTIAEQYPDLNGTLQTYSVTRPINAGTAEIQGYEIGYSQFFDFLPEPFDGLGLQANYTYIDSSTDVPASISADDGSLIAPVDTDGTMIEGTLPYEGLSENAFNLVGMFEKGRISARLAWSWRDEYLMSIGPNGFNGTDGGVGTNQSVAWKLPVWSDATGQLDGSIFYDINDNFTIGLEANNLTNEQTRTIMKQNGAGDHYASYFVNDTRYALTLRASF</sequence>
<feature type="domain" description="TonB-dependent receptor-like beta-barrel" evidence="11">
    <location>
        <begin position="417"/>
        <end position="947"/>
    </location>
</feature>
<dbReference type="InterPro" id="IPR039426">
    <property type="entry name" value="TonB-dep_rcpt-like"/>
</dbReference>
<dbReference type="PROSITE" id="PS52016">
    <property type="entry name" value="TONB_DEPENDENT_REC_3"/>
    <property type="match status" value="1"/>
</dbReference>
<evidence type="ECO:0000256" key="9">
    <source>
        <dbReference type="RuleBase" id="RU003357"/>
    </source>
</evidence>